<reference evidence="2 3" key="1">
    <citation type="journal article" date="2017" name="Curr. Biol.">
        <title>Genome architecture and evolution of a unichromosomal asexual nematode.</title>
        <authorList>
            <person name="Fradin H."/>
            <person name="Zegar C."/>
            <person name="Gutwein M."/>
            <person name="Lucas J."/>
            <person name="Kovtun M."/>
            <person name="Corcoran D."/>
            <person name="Baugh L.R."/>
            <person name="Kiontke K."/>
            <person name="Gunsalus K."/>
            <person name="Fitch D.H."/>
            <person name="Piano F."/>
        </authorList>
    </citation>
    <scope>NUCLEOTIDE SEQUENCE [LARGE SCALE GENOMIC DNA]</scope>
    <source>
        <strain evidence="2">PF1309</strain>
    </source>
</reference>
<comment type="caution">
    <text evidence="2">The sequence shown here is derived from an EMBL/GenBank/DDBJ whole genome shotgun (WGS) entry which is preliminary data.</text>
</comment>
<organism evidence="2 3">
    <name type="scientific">Diploscapter pachys</name>
    <dbReference type="NCBI Taxonomy" id="2018661"/>
    <lineage>
        <taxon>Eukaryota</taxon>
        <taxon>Metazoa</taxon>
        <taxon>Ecdysozoa</taxon>
        <taxon>Nematoda</taxon>
        <taxon>Chromadorea</taxon>
        <taxon>Rhabditida</taxon>
        <taxon>Rhabditina</taxon>
        <taxon>Rhabditomorpha</taxon>
        <taxon>Rhabditoidea</taxon>
        <taxon>Rhabditidae</taxon>
        <taxon>Diploscapter</taxon>
    </lineage>
</organism>
<gene>
    <name evidence="2" type="ORF">WR25_12836</name>
</gene>
<keyword evidence="1" id="KW-0732">Signal</keyword>
<proteinExistence type="predicted"/>
<feature type="chain" id="PRO_5012042082" evidence="1">
    <location>
        <begin position="17"/>
        <end position="101"/>
    </location>
</feature>
<keyword evidence="3" id="KW-1185">Reference proteome</keyword>
<accession>A0A2A2JBI4</accession>
<dbReference type="Proteomes" id="UP000218231">
    <property type="component" value="Unassembled WGS sequence"/>
</dbReference>
<dbReference type="AlphaFoldDB" id="A0A2A2JBI4"/>
<name>A0A2A2JBI4_9BILA</name>
<protein>
    <submittedName>
        <fullName evidence="2">Uncharacterized protein</fullName>
    </submittedName>
</protein>
<evidence type="ECO:0000313" key="3">
    <source>
        <dbReference type="Proteomes" id="UP000218231"/>
    </source>
</evidence>
<feature type="signal peptide" evidence="1">
    <location>
        <begin position="1"/>
        <end position="16"/>
    </location>
</feature>
<sequence length="101" mass="11813">MMNFAILLWLFKYSNSCLTTPDMDLPPVQPTTYAGNLHCTLNEFVAFEKLNNNRYRYDGVLIDTYNHVHVHIDVHIGVHIDVHIDAYNHVHVHNNVHNNYI</sequence>
<evidence type="ECO:0000256" key="1">
    <source>
        <dbReference type="SAM" id="SignalP"/>
    </source>
</evidence>
<evidence type="ECO:0000313" key="2">
    <source>
        <dbReference type="EMBL" id="PAV58991.1"/>
    </source>
</evidence>
<dbReference type="EMBL" id="LIAE01010546">
    <property type="protein sequence ID" value="PAV58991.1"/>
    <property type="molecule type" value="Genomic_DNA"/>
</dbReference>